<organism evidence="2 3">
    <name type="scientific">Candidatus Wildermuthbacteria bacterium RIFCSPLOWO2_02_FULL_47_9c</name>
    <dbReference type="NCBI Taxonomy" id="1802466"/>
    <lineage>
        <taxon>Bacteria</taxon>
        <taxon>Candidatus Wildermuthiibacteriota</taxon>
    </lineage>
</organism>
<keyword evidence="1" id="KW-0690">Ribosome biogenesis</keyword>
<accession>A0A1G2RW45</accession>
<dbReference type="EMBL" id="MHUL01000036">
    <property type="protein sequence ID" value="OHA76301.1"/>
    <property type="molecule type" value="Genomic_DNA"/>
</dbReference>
<gene>
    <name evidence="2" type="ORF">A3J30_01100</name>
</gene>
<comment type="caution">
    <text evidence="2">The sequence shown here is derived from an EMBL/GenBank/DDBJ whole genome shotgun (WGS) entry which is preliminary data.</text>
</comment>
<dbReference type="Pfam" id="PF02033">
    <property type="entry name" value="RBFA"/>
    <property type="match status" value="1"/>
</dbReference>
<dbReference type="PANTHER" id="PTHR33515">
    <property type="entry name" value="RIBOSOME-BINDING FACTOR A, CHLOROPLASTIC-RELATED"/>
    <property type="match status" value="1"/>
</dbReference>
<dbReference type="NCBIfam" id="TIGR00082">
    <property type="entry name" value="rbfA"/>
    <property type="match status" value="1"/>
</dbReference>
<dbReference type="GO" id="GO:0006364">
    <property type="term" value="P:rRNA processing"/>
    <property type="evidence" value="ECO:0007669"/>
    <property type="project" value="InterPro"/>
</dbReference>
<evidence type="ECO:0000256" key="1">
    <source>
        <dbReference type="ARBA" id="ARBA00022517"/>
    </source>
</evidence>
<dbReference type="InterPro" id="IPR000238">
    <property type="entry name" value="RbfA"/>
</dbReference>
<proteinExistence type="predicted"/>
<dbReference type="Gene3D" id="3.30.300.20">
    <property type="match status" value="1"/>
</dbReference>
<dbReference type="PANTHER" id="PTHR33515:SF1">
    <property type="entry name" value="RIBOSOME-BINDING FACTOR A, CHLOROPLASTIC-RELATED"/>
    <property type="match status" value="1"/>
</dbReference>
<protein>
    <submittedName>
        <fullName evidence="2">Ribosome-binding factor A</fullName>
    </submittedName>
</protein>
<dbReference type="InterPro" id="IPR015946">
    <property type="entry name" value="KH_dom-like_a/b"/>
</dbReference>
<dbReference type="Proteomes" id="UP000178222">
    <property type="component" value="Unassembled WGS sequence"/>
</dbReference>
<evidence type="ECO:0000313" key="2">
    <source>
        <dbReference type="EMBL" id="OHA76301.1"/>
    </source>
</evidence>
<sequence length="113" mass="12956">MKNRPVQVQELIKQELGQIILREFEMPEDALVTLTRVVASGNLQEAKVFISVVPDARASEVMKMLEQNVYNIQQMLNERLKMRPVPRIRWIAETAGAEAQRIEGLLDQLKKEG</sequence>
<dbReference type="SUPFAM" id="SSF89919">
    <property type="entry name" value="Ribosome-binding factor A, RbfA"/>
    <property type="match status" value="1"/>
</dbReference>
<evidence type="ECO:0000313" key="3">
    <source>
        <dbReference type="Proteomes" id="UP000178222"/>
    </source>
</evidence>
<dbReference type="GO" id="GO:0043024">
    <property type="term" value="F:ribosomal small subunit binding"/>
    <property type="evidence" value="ECO:0007669"/>
    <property type="project" value="TreeGrafter"/>
</dbReference>
<dbReference type="AlphaFoldDB" id="A0A1G2RW45"/>
<dbReference type="InterPro" id="IPR023799">
    <property type="entry name" value="RbfA_dom_sf"/>
</dbReference>
<dbReference type="GO" id="GO:0005829">
    <property type="term" value="C:cytosol"/>
    <property type="evidence" value="ECO:0007669"/>
    <property type="project" value="TreeGrafter"/>
</dbReference>
<reference evidence="2 3" key="1">
    <citation type="journal article" date="2016" name="Nat. Commun.">
        <title>Thousands of microbial genomes shed light on interconnected biogeochemical processes in an aquifer system.</title>
        <authorList>
            <person name="Anantharaman K."/>
            <person name="Brown C.T."/>
            <person name="Hug L.A."/>
            <person name="Sharon I."/>
            <person name="Castelle C.J."/>
            <person name="Probst A.J."/>
            <person name="Thomas B.C."/>
            <person name="Singh A."/>
            <person name="Wilkins M.J."/>
            <person name="Karaoz U."/>
            <person name="Brodie E.L."/>
            <person name="Williams K.H."/>
            <person name="Hubbard S.S."/>
            <person name="Banfield J.F."/>
        </authorList>
    </citation>
    <scope>NUCLEOTIDE SEQUENCE [LARGE SCALE GENOMIC DNA]</scope>
</reference>
<name>A0A1G2RW45_9BACT</name>